<comment type="caution">
    <text evidence="1">The sequence shown here is derived from an EMBL/GenBank/DDBJ whole genome shotgun (WGS) entry which is preliminary data.</text>
</comment>
<sequence length="250" mass="30060">MATAFDGGVKNKTIEELEKQKSDLYKTINNAIDESVKSLLQANDSEATLGLEYMRDLKKHIKDLNGTEKESNEGITINLDPKPDLENRRGYKGLEYYKMKDHLKEPFDFEKALKPKRISGIEWKEMKDNRYKMQQKLDMWIKERQKERDRIQKYRMERQQLMLSGKYEKCPRFGYSGRKRKERNKDKQKVRHCRMEYNATLGREYEKCIEFTPELVTTANDGRRRRKRRYEQNKYPCCRKCCKQSYMGCL</sequence>
<dbReference type="OrthoDB" id="7468299at2759"/>
<keyword evidence="2" id="KW-1185">Reference proteome</keyword>
<reference evidence="1" key="1">
    <citation type="submission" date="2022-03" db="EMBL/GenBank/DDBJ databases">
        <authorList>
            <person name="Lindestad O."/>
        </authorList>
    </citation>
    <scope>NUCLEOTIDE SEQUENCE</scope>
</reference>
<accession>A0A8S4S467</accession>
<proteinExistence type="predicted"/>
<evidence type="ECO:0000313" key="1">
    <source>
        <dbReference type="EMBL" id="CAH2244744.1"/>
    </source>
</evidence>
<dbReference type="Proteomes" id="UP000838756">
    <property type="component" value="Unassembled WGS sequence"/>
</dbReference>
<evidence type="ECO:0000313" key="2">
    <source>
        <dbReference type="Proteomes" id="UP000838756"/>
    </source>
</evidence>
<dbReference type="EMBL" id="CAKXAJ010025849">
    <property type="protein sequence ID" value="CAH2244744.1"/>
    <property type="molecule type" value="Genomic_DNA"/>
</dbReference>
<name>A0A8S4S467_9NEOP</name>
<gene>
    <name evidence="1" type="primary">jg24426</name>
    <name evidence="1" type="ORF">PAEG_LOCUS20657</name>
</gene>
<protein>
    <submittedName>
        <fullName evidence="1">Jg24426 protein</fullName>
    </submittedName>
</protein>
<dbReference type="AlphaFoldDB" id="A0A8S4S467"/>
<organism evidence="1 2">
    <name type="scientific">Pararge aegeria aegeria</name>
    <dbReference type="NCBI Taxonomy" id="348720"/>
    <lineage>
        <taxon>Eukaryota</taxon>
        <taxon>Metazoa</taxon>
        <taxon>Ecdysozoa</taxon>
        <taxon>Arthropoda</taxon>
        <taxon>Hexapoda</taxon>
        <taxon>Insecta</taxon>
        <taxon>Pterygota</taxon>
        <taxon>Neoptera</taxon>
        <taxon>Endopterygota</taxon>
        <taxon>Lepidoptera</taxon>
        <taxon>Glossata</taxon>
        <taxon>Ditrysia</taxon>
        <taxon>Papilionoidea</taxon>
        <taxon>Nymphalidae</taxon>
        <taxon>Satyrinae</taxon>
        <taxon>Satyrini</taxon>
        <taxon>Parargina</taxon>
        <taxon>Pararge</taxon>
    </lineage>
</organism>